<protein>
    <submittedName>
        <fullName evidence="2">Predicted DNA-binding protein, contains Ribbon-helix-helix (RHH) domain</fullName>
    </submittedName>
</protein>
<dbReference type="Pfam" id="PF13467">
    <property type="entry name" value="RHH_4"/>
    <property type="match status" value="1"/>
</dbReference>
<dbReference type="STRING" id="619304.SAMN05421760_102114"/>
<evidence type="ECO:0000313" key="2">
    <source>
        <dbReference type="EMBL" id="SIS54970.1"/>
    </source>
</evidence>
<dbReference type="EMBL" id="FTOE01000002">
    <property type="protein sequence ID" value="SIS54970.1"/>
    <property type="molecule type" value="Genomic_DNA"/>
</dbReference>
<proteinExistence type="predicted"/>
<dbReference type="RefSeq" id="WP_054340957.1">
    <property type="nucleotide sequence ID" value="NZ_FTOE01000002.1"/>
</dbReference>
<evidence type="ECO:0000259" key="1">
    <source>
        <dbReference type="Pfam" id="PF13467"/>
    </source>
</evidence>
<feature type="domain" description="Ribbon-helix-helix" evidence="1">
    <location>
        <begin position="18"/>
        <end position="83"/>
    </location>
</feature>
<evidence type="ECO:0000313" key="3">
    <source>
        <dbReference type="Proteomes" id="UP000185999"/>
    </source>
</evidence>
<dbReference type="Gene3D" id="1.10.3990.20">
    <property type="entry name" value="protein bp1543"/>
    <property type="match status" value="1"/>
</dbReference>
<keyword evidence="2" id="KW-0238">DNA-binding</keyword>
<name>A0A1N7K066_9GAMM</name>
<sequence length="105" mass="11935">MCHIFAGQNPENYRFILRSIRLSGHSTSVKLEAKFWVILDSIAEEQSLSTPQFLSRIYDEALDINGDVPNFASLLRCACALYLEQPQKVMETVREQLSVVKQLSS</sequence>
<dbReference type="InterPro" id="IPR038268">
    <property type="entry name" value="RHH_sf"/>
</dbReference>
<reference evidence="3" key="1">
    <citation type="submission" date="2017-01" db="EMBL/GenBank/DDBJ databases">
        <authorList>
            <person name="Varghese N."/>
            <person name="Submissions S."/>
        </authorList>
    </citation>
    <scope>NUCLEOTIDE SEQUENCE [LARGE SCALE GENOMIC DNA]</scope>
    <source>
        <strain evidence="3">DSM 22306</strain>
    </source>
</reference>
<organism evidence="2 3">
    <name type="scientific">Neptunomonas antarctica</name>
    <dbReference type="NCBI Taxonomy" id="619304"/>
    <lineage>
        <taxon>Bacteria</taxon>
        <taxon>Pseudomonadati</taxon>
        <taxon>Pseudomonadota</taxon>
        <taxon>Gammaproteobacteria</taxon>
        <taxon>Oceanospirillales</taxon>
        <taxon>Oceanospirillaceae</taxon>
        <taxon>Neptunomonas</taxon>
    </lineage>
</organism>
<dbReference type="InterPro" id="IPR027373">
    <property type="entry name" value="RHH_dom"/>
</dbReference>
<dbReference type="Proteomes" id="UP000185999">
    <property type="component" value="Unassembled WGS sequence"/>
</dbReference>
<dbReference type="GO" id="GO:0003677">
    <property type="term" value="F:DNA binding"/>
    <property type="evidence" value="ECO:0007669"/>
    <property type="project" value="UniProtKB-KW"/>
</dbReference>
<dbReference type="AlphaFoldDB" id="A0A1N7K066"/>
<gene>
    <name evidence="2" type="ORF">SAMN05421760_102114</name>
</gene>
<dbReference type="OrthoDB" id="5458732at2"/>
<accession>A0A1N7K066</accession>
<keyword evidence="3" id="KW-1185">Reference proteome</keyword>